<dbReference type="PROSITE" id="PS51192">
    <property type="entry name" value="HELICASE_ATP_BIND_1"/>
    <property type="match status" value="1"/>
</dbReference>
<dbReference type="InterPro" id="IPR011545">
    <property type="entry name" value="DEAD/DEAH_box_helicase_dom"/>
</dbReference>
<dbReference type="InterPro" id="IPR027417">
    <property type="entry name" value="P-loop_NTPase"/>
</dbReference>
<gene>
    <name evidence="7" type="ORF">PP2015_1056</name>
</gene>
<evidence type="ECO:0000256" key="2">
    <source>
        <dbReference type="ARBA" id="ARBA00022801"/>
    </source>
</evidence>
<dbReference type="OrthoDB" id="9805617at2"/>
<dbReference type="Pfam" id="PF00270">
    <property type="entry name" value="DEAD"/>
    <property type="match status" value="1"/>
</dbReference>
<dbReference type="GO" id="GO:0004386">
    <property type="term" value="F:helicase activity"/>
    <property type="evidence" value="ECO:0007669"/>
    <property type="project" value="UniProtKB-KW"/>
</dbReference>
<dbReference type="EMBL" id="CP013187">
    <property type="protein sequence ID" value="ALO41573.1"/>
    <property type="molecule type" value="Genomic_DNA"/>
</dbReference>
<dbReference type="AlphaFoldDB" id="A0A0S2K0H5"/>
<keyword evidence="8" id="KW-1185">Reference proteome</keyword>
<dbReference type="Pfam" id="PF00271">
    <property type="entry name" value="Helicase_C"/>
    <property type="match status" value="1"/>
</dbReference>
<dbReference type="InterPro" id="IPR014001">
    <property type="entry name" value="Helicase_ATP-bd"/>
</dbReference>
<proteinExistence type="predicted"/>
<reference evidence="7 8" key="1">
    <citation type="submission" date="2015-11" db="EMBL/GenBank/DDBJ databases">
        <authorList>
            <person name="Zhang Y."/>
            <person name="Guo Z."/>
        </authorList>
    </citation>
    <scope>NUCLEOTIDE SEQUENCE [LARGE SCALE GENOMIC DNA]</scope>
    <source>
        <strain evidence="7 8">KCTC 12086</strain>
    </source>
</reference>
<evidence type="ECO:0000256" key="1">
    <source>
        <dbReference type="ARBA" id="ARBA00022741"/>
    </source>
</evidence>
<dbReference type="PATRIC" id="fig|161398.10.peg.1076"/>
<dbReference type="Gene3D" id="3.40.50.300">
    <property type="entry name" value="P-loop containing nucleotide triphosphate hydrolases"/>
    <property type="match status" value="2"/>
</dbReference>
<dbReference type="InterPro" id="IPR001650">
    <property type="entry name" value="Helicase_C-like"/>
</dbReference>
<organism evidence="7 8">
    <name type="scientific">Pseudoalteromonas phenolica</name>
    <dbReference type="NCBI Taxonomy" id="161398"/>
    <lineage>
        <taxon>Bacteria</taxon>
        <taxon>Pseudomonadati</taxon>
        <taxon>Pseudomonadota</taxon>
        <taxon>Gammaproteobacteria</taxon>
        <taxon>Alteromonadales</taxon>
        <taxon>Pseudoalteromonadaceae</taxon>
        <taxon>Pseudoalteromonas</taxon>
    </lineage>
</organism>
<feature type="domain" description="Helicase C-terminal" evidence="6">
    <location>
        <begin position="195"/>
        <end position="353"/>
    </location>
</feature>
<dbReference type="Gene3D" id="1.20.120.1080">
    <property type="match status" value="1"/>
</dbReference>
<keyword evidence="3 7" id="KW-0347">Helicase</keyword>
<dbReference type="SMART" id="SM00487">
    <property type="entry name" value="DEXDc"/>
    <property type="match status" value="1"/>
</dbReference>
<dbReference type="RefSeq" id="WP_058029300.1">
    <property type="nucleotide sequence ID" value="NZ_CP013187.1"/>
</dbReference>
<dbReference type="GO" id="GO:0016787">
    <property type="term" value="F:hydrolase activity"/>
    <property type="evidence" value="ECO:0007669"/>
    <property type="project" value="UniProtKB-KW"/>
</dbReference>
<dbReference type="KEGG" id="pphe:PP2015_1056"/>
<feature type="domain" description="Helicase ATP-binding" evidence="5">
    <location>
        <begin position="12"/>
        <end position="165"/>
    </location>
</feature>
<evidence type="ECO:0000313" key="7">
    <source>
        <dbReference type="EMBL" id="ALO41573.1"/>
    </source>
</evidence>
<keyword evidence="1" id="KW-0547">Nucleotide-binding</keyword>
<protein>
    <submittedName>
        <fullName evidence="7">HrpA-like helicase</fullName>
    </submittedName>
</protein>
<dbReference type="Proteomes" id="UP000061457">
    <property type="component" value="Chromosome I"/>
</dbReference>
<evidence type="ECO:0000256" key="3">
    <source>
        <dbReference type="ARBA" id="ARBA00022806"/>
    </source>
</evidence>
<dbReference type="PANTHER" id="PTHR43519">
    <property type="entry name" value="ATP-DEPENDENT RNA HELICASE HRPB"/>
    <property type="match status" value="1"/>
</dbReference>
<dbReference type="CDD" id="cd17917">
    <property type="entry name" value="DEXHc_RHA-like"/>
    <property type="match status" value="1"/>
</dbReference>
<evidence type="ECO:0000259" key="5">
    <source>
        <dbReference type="PROSITE" id="PS51192"/>
    </source>
</evidence>
<accession>A0A0S2K0H5</accession>
<name>A0A0S2K0H5_9GAMM</name>
<keyword evidence="2" id="KW-0378">Hydrolase</keyword>
<dbReference type="SUPFAM" id="SSF52540">
    <property type="entry name" value="P-loop containing nucleoside triphosphate hydrolases"/>
    <property type="match status" value="1"/>
</dbReference>
<evidence type="ECO:0000259" key="6">
    <source>
        <dbReference type="PROSITE" id="PS51194"/>
    </source>
</evidence>
<dbReference type="GO" id="GO:0005524">
    <property type="term" value="F:ATP binding"/>
    <property type="evidence" value="ECO:0007669"/>
    <property type="project" value="UniProtKB-KW"/>
</dbReference>
<dbReference type="STRING" id="161398.PP2015_1056"/>
<dbReference type="SMART" id="SM00490">
    <property type="entry name" value="HELICc"/>
    <property type="match status" value="1"/>
</dbReference>
<dbReference type="PANTHER" id="PTHR43519:SF1">
    <property type="entry name" value="ATP-DEPENDENT RNA HELICASE HRPB"/>
    <property type="match status" value="1"/>
</dbReference>
<keyword evidence="4" id="KW-0067">ATP-binding</keyword>
<dbReference type="PROSITE" id="PS51194">
    <property type="entry name" value="HELICASE_CTER"/>
    <property type="match status" value="1"/>
</dbReference>
<sequence>MTLPIAQIEADFHAHIDSSPLVISASTGSGKSTCLPVWAKKIGRVLVVQPRRIACTSLAEYLAEQSQQPLGKEIGYAIRFESHFDENTQVVFATPGVALRWFFESKLKEFDVVMLDEFHERRWDMDLLLALLKSHQAHKLIVTSATLNTQPLCDYLHATHLHSEGKMFPVEETFIADDMRVMPNKHDLAPRVYQACTQALNETQGDILVFLPGKGEIQSAASALKELDAIVIVIGLYSGCHKSQQDLALKQQSKQRIILATNVAETSLTIPNITCVIDSGLERRTHLRGGKTVLALEAIAADSAKQRLGRAGRTQAGRCIRLYGQYAPLIKTTPPEIHREALSELVLASACAGFNIHELQFLEALPSSSLNTAITQLQKVAALDNDLNATEHGKVLYPLPIDAEYAFLITQMPSGALKQAMIDAIAVLSVPARVYQLPNNSEQLEELNKVLPNQCDLELAINLLRGKAPHVNVEQHAFEEAKQFSKQLREAFSLPELSKAANFDRNLLLQHIAQARPDLLYIKRNNRRGAFGNGHSEVIPAKESRINDKAQAMIVLDTYAMAGKGTKQAMTLATCAAPIPLSLISEFAQCETTLNKAEIIDDDIMVNISHVFAGVELSSKLEPVTSDTLIPACVELILNNQLMPGVAEKVTGSIDYHTLYNLAENITETLPTAEQYLLETLTNLGIREQDDLALIEPEDLFYQGVESWLIEPFKEKYPLKIDLPELKLSVEYFFNAKRLTLHHESGARKDAPKRWELPAWLGFKIKYKKASKVVDVK</sequence>
<dbReference type="GO" id="GO:0003676">
    <property type="term" value="F:nucleic acid binding"/>
    <property type="evidence" value="ECO:0007669"/>
    <property type="project" value="InterPro"/>
</dbReference>
<evidence type="ECO:0000256" key="4">
    <source>
        <dbReference type="ARBA" id="ARBA00022840"/>
    </source>
</evidence>
<dbReference type="CDD" id="cd18791">
    <property type="entry name" value="SF2_C_RHA"/>
    <property type="match status" value="1"/>
</dbReference>
<evidence type="ECO:0000313" key="8">
    <source>
        <dbReference type="Proteomes" id="UP000061457"/>
    </source>
</evidence>